<proteinExistence type="predicted"/>
<reference evidence="1" key="2">
    <citation type="journal article" date="2021" name="PeerJ">
        <title>Extensive microbial diversity within the chicken gut microbiome revealed by metagenomics and culture.</title>
        <authorList>
            <person name="Gilroy R."/>
            <person name="Ravi A."/>
            <person name="Getino M."/>
            <person name="Pursley I."/>
            <person name="Horton D.L."/>
            <person name="Alikhan N.F."/>
            <person name="Baker D."/>
            <person name="Gharbi K."/>
            <person name="Hall N."/>
            <person name="Watson M."/>
            <person name="Adriaenssens E.M."/>
            <person name="Foster-Nyarko E."/>
            <person name="Jarju S."/>
            <person name="Secka A."/>
            <person name="Antonio M."/>
            <person name="Oren A."/>
            <person name="Chaudhuri R.R."/>
            <person name="La Ragione R."/>
            <person name="Hildebrand F."/>
            <person name="Pallen M.J."/>
        </authorList>
    </citation>
    <scope>NUCLEOTIDE SEQUENCE</scope>
    <source>
        <strain evidence="1">ChiSjej1B19-7085</strain>
    </source>
</reference>
<gene>
    <name evidence="1" type="ORF">IAA54_04830</name>
</gene>
<comment type="caution">
    <text evidence="1">The sequence shown here is derived from an EMBL/GenBank/DDBJ whole genome shotgun (WGS) entry which is preliminary data.</text>
</comment>
<evidence type="ECO:0000313" key="1">
    <source>
        <dbReference type="EMBL" id="HIR56972.1"/>
    </source>
</evidence>
<organism evidence="1 2">
    <name type="scientific">Candidatus Gallacutalibacter pullicola</name>
    <dbReference type="NCBI Taxonomy" id="2840830"/>
    <lineage>
        <taxon>Bacteria</taxon>
        <taxon>Bacillati</taxon>
        <taxon>Bacillota</taxon>
        <taxon>Clostridia</taxon>
        <taxon>Eubacteriales</taxon>
        <taxon>Candidatus Gallacutalibacter</taxon>
    </lineage>
</organism>
<dbReference type="AlphaFoldDB" id="A0A9D1DQC7"/>
<evidence type="ECO:0000313" key="2">
    <source>
        <dbReference type="Proteomes" id="UP000886785"/>
    </source>
</evidence>
<dbReference type="Proteomes" id="UP000886785">
    <property type="component" value="Unassembled WGS sequence"/>
</dbReference>
<dbReference type="EMBL" id="DVHF01000054">
    <property type="protein sequence ID" value="HIR56972.1"/>
    <property type="molecule type" value="Genomic_DNA"/>
</dbReference>
<sequence>MKVKSLHYSKVGNAQIISGRLGEIYKCVSDQIPPAYPCESEKIVFIGIETSKKIDRPVVDFCKTLTPARAQNVAFYIIGGSDTSGLDPVKQAIQANGVNVAGDTLVIPVKSGLFKKGRISDSDVETAVKWAADITDHKLK</sequence>
<name>A0A9D1DQC7_9FIRM</name>
<reference evidence="1" key="1">
    <citation type="submission" date="2020-10" db="EMBL/GenBank/DDBJ databases">
        <authorList>
            <person name="Gilroy R."/>
        </authorList>
    </citation>
    <scope>NUCLEOTIDE SEQUENCE</scope>
    <source>
        <strain evidence="1">ChiSjej1B19-7085</strain>
    </source>
</reference>
<protein>
    <submittedName>
        <fullName evidence="1">Uncharacterized protein</fullName>
    </submittedName>
</protein>
<accession>A0A9D1DQC7</accession>